<dbReference type="RefSeq" id="WP_140905691.1">
    <property type="nucleotide sequence ID" value="NZ_JBHTMD010000022.1"/>
</dbReference>
<evidence type="ECO:0000313" key="9">
    <source>
        <dbReference type="EMBL" id="TPF74705.1"/>
    </source>
</evidence>
<dbReference type="HAMAP" id="MF_01925">
    <property type="entry name" value="P5C_reductase"/>
    <property type="match status" value="1"/>
</dbReference>
<evidence type="ECO:0000313" key="10">
    <source>
        <dbReference type="Proteomes" id="UP000315388"/>
    </source>
</evidence>
<protein>
    <recommendedName>
        <fullName evidence="4 5">Pyrroline-5-carboxylate reductase</fullName>
        <shortName evidence="4">P5C reductase</shortName>
        <shortName evidence="4">P5CR</shortName>
        <ecNumber evidence="4 5">1.5.1.2</ecNumber>
    </recommendedName>
    <alternativeName>
        <fullName evidence="4">PCA reductase</fullName>
    </alternativeName>
</protein>
<dbReference type="PANTHER" id="PTHR11645:SF0">
    <property type="entry name" value="PYRROLINE-5-CARBOXYLATE REDUCTASE 3"/>
    <property type="match status" value="1"/>
</dbReference>
<comment type="catalytic activity">
    <reaction evidence="4">
        <text>L-proline + NAD(+) = (S)-1-pyrroline-5-carboxylate + NADH + 2 H(+)</text>
        <dbReference type="Rhea" id="RHEA:14105"/>
        <dbReference type="ChEBI" id="CHEBI:15378"/>
        <dbReference type="ChEBI" id="CHEBI:17388"/>
        <dbReference type="ChEBI" id="CHEBI:57540"/>
        <dbReference type="ChEBI" id="CHEBI:57945"/>
        <dbReference type="ChEBI" id="CHEBI:60039"/>
        <dbReference type="EC" id="1.5.1.2"/>
    </reaction>
</comment>
<feature type="domain" description="Pyrroline-5-carboxylate reductase dimerisation" evidence="8">
    <location>
        <begin position="168"/>
        <end position="271"/>
    </location>
</feature>
<keyword evidence="4" id="KW-0641">Proline biosynthesis</keyword>
<keyword evidence="10" id="KW-1185">Reference proteome</keyword>
<proteinExistence type="inferred from homology"/>
<dbReference type="EC" id="1.5.1.2" evidence="4 5"/>
<keyword evidence="4" id="KW-0028">Amino-acid biosynthesis</keyword>
<sequence length="276" mass="28568">MTTRILLIGCGNMGFAMLKGWLSSDMAVEAHVVEPVAELRNRAAELGASVSMDAHGVPDGFNPQAVIIAVKPQVIEAVLPDYRFLASRALEKGERTLFISVAAGISISAITNLLGEDAAVIRCMPNTPAAIGAGMMVCCANHAVTAKQCDLSVSLLQLSGKVAFISDESQMDAVTAVSGSGPAYLFHFIEALSLAGKKAGLPEEFAAELALQTVYGAARLAHESKDTPTTLRQQVTSPNGTTAAALEIFMGQSELVNLVADAVAAAAARSVALGKA</sequence>
<evidence type="ECO:0000259" key="7">
    <source>
        <dbReference type="Pfam" id="PF03807"/>
    </source>
</evidence>
<evidence type="ECO:0000256" key="4">
    <source>
        <dbReference type="HAMAP-Rule" id="MF_01925"/>
    </source>
</evidence>
<feature type="binding site" evidence="6">
    <location>
        <begin position="69"/>
        <end position="72"/>
    </location>
    <ligand>
        <name>NADP(+)</name>
        <dbReference type="ChEBI" id="CHEBI:58349"/>
    </ligand>
</feature>
<dbReference type="InterPro" id="IPR008927">
    <property type="entry name" value="6-PGluconate_DH-like_C_sf"/>
</dbReference>
<dbReference type="Pfam" id="PF03807">
    <property type="entry name" value="F420_oxidored"/>
    <property type="match status" value="1"/>
</dbReference>
<evidence type="ECO:0000256" key="5">
    <source>
        <dbReference type="NCBIfam" id="TIGR00112"/>
    </source>
</evidence>
<feature type="domain" description="Pyrroline-5-carboxylate reductase catalytic N-terminal" evidence="7">
    <location>
        <begin position="5"/>
        <end position="87"/>
    </location>
</feature>
<comment type="similarity">
    <text evidence="1 4">Belongs to the pyrroline-5-carboxylate reductase family.</text>
</comment>
<keyword evidence="4" id="KW-0963">Cytoplasm</keyword>
<organism evidence="9 10">
    <name type="scientific">Brucella gallinifaecis</name>
    <dbReference type="NCBI Taxonomy" id="215590"/>
    <lineage>
        <taxon>Bacteria</taxon>
        <taxon>Pseudomonadati</taxon>
        <taxon>Pseudomonadota</taxon>
        <taxon>Alphaproteobacteria</taxon>
        <taxon>Hyphomicrobiales</taxon>
        <taxon>Brucellaceae</taxon>
        <taxon>Brucella/Ochrobactrum group</taxon>
        <taxon>Brucella</taxon>
    </lineage>
</organism>
<comment type="pathway">
    <text evidence="4">Amino-acid biosynthesis; L-proline biosynthesis; L-proline from L-glutamate 5-semialdehyde: step 1/1.</text>
</comment>
<keyword evidence="3 4" id="KW-0560">Oxidoreductase</keyword>
<comment type="catalytic activity">
    <reaction evidence="4">
        <text>L-proline + NADP(+) = (S)-1-pyrroline-5-carboxylate + NADPH + 2 H(+)</text>
        <dbReference type="Rhea" id="RHEA:14109"/>
        <dbReference type="ChEBI" id="CHEBI:15378"/>
        <dbReference type="ChEBI" id="CHEBI:17388"/>
        <dbReference type="ChEBI" id="CHEBI:57783"/>
        <dbReference type="ChEBI" id="CHEBI:58349"/>
        <dbReference type="ChEBI" id="CHEBI:60039"/>
        <dbReference type="EC" id="1.5.1.2"/>
    </reaction>
</comment>
<dbReference type="Gene3D" id="1.10.3730.10">
    <property type="entry name" value="ProC C-terminal domain-like"/>
    <property type="match status" value="1"/>
</dbReference>
<dbReference type="InterPro" id="IPR000304">
    <property type="entry name" value="Pyrroline-COOH_reductase"/>
</dbReference>
<dbReference type="OrthoDB" id="9805754at2"/>
<dbReference type="NCBIfam" id="TIGR00112">
    <property type="entry name" value="proC"/>
    <property type="match status" value="1"/>
</dbReference>
<dbReference type="Gene3D" id="3.40.50.720">
    <property type="entry name" value="NAD(P)-binding Rossmann-like Domain"/>
    <property type="match status" value="1"/>
</dbReference>
<dbReference type="SUPFAM" id="SSF51735">
    <property type="entry name" value="NAD(P)-binding Rossmann-fold domains"/>
    <property type="match status" value="1"/>
</dbReference>
<evidence type="ECO:0000256" key="1">
    <source>
        <dbReference type="ARBA" id="ARBA00005525"/>
    </source>
</evidence>
<comment type="subcellular location">
    <subcellularLocation>
        <location evidence="4">Cytoplasm</location>
    </subcellularLocation>
</comment>
<dbReference type="SUPFAM" id="SSF48179">
    <property type="entry name" value="6-phosphogluconate dehydrogenase C-terminal domain-like"/>
    <property type="match status" value="1"/>
</dbReference>
<accession>A0A502BKS0</accession>
<evidence type="ECO:0000256" key="3">
    <source>
        <dbReference type="ARBA" id="ARBA00023002"/>
    </source>
</evidence>
<comment type="caution">
    <text evidence="9">The sequence shown here is derived from an EMBL/GenBank/DDBJ whole genome shotgun (WGS) entry which is preliminary data.</text>
</comment>
<dbReference type="PANTHER" id="PTHR11645">
    <property type="entry name" value="PYRROLINE-5-CARBOXYLATE REDUCTASE"/>
    <property type="match status" value="1"/>
</dbReference>
<dbReference type="InterPro" id="IPR028939">
    <property type="entry name" value="P5C_Rdtase_cat_N"/>
</dbReference>
<dbReference type="GO" id="GO:0055129">
    <property type="term" value="P:L-proline biosynthetic process"/>
    <property type="evidence" value="ECO:0007669"/>
    <property type="project" value="UniProtKB-UniRule"/>
</dbReference>
<evidence type="ECO:0000256" key="2">
    <source>
        <dbReference type="ARBA" id="ARBA00022857"/>
    </source>
</evidence>
<dbReference type="GO" id="GO:0005737">
    <property type="term" value="C:cytoplasm"/>
    <property type="evidence" value="ECO:0007669"/>
    <property type="project" value="UniProtKB-SubCell"/>
</dbReference>
<name>A0A502BKS0_9HYPH</name>
<reference evidence="9 10" key="1">
    <citation type="journal article" date="2003" name="Int. J. Syst. Evol. Microbiol.">
        <title>Towards a standardized format for the description of a novel species (of an established genus): Ochrobactrum gallinifaecis sp. nov.</title>
        <authorList>
            <person name="Kampfer P."/>
            <person name="Buczolits S."/>
            <person name="Albrecht A."/>
            <person name="Busse H.J."/>
            <person name="Stackebrandt E."/>
        </authorList>
    </citation>
    <scope>NUCLEOTIDE SEQUENCE [LARGE SCALE GENOMIC DNA]</scope>
    <source>
        <strain evidence="9 10">ISO 196</strain>
    </source>
</reference>
<dbReference type="GO" id="GO:0004735">
    <property type="term" value="F:pyrroline-5-carboxylate reductase activity"/>
    <property type="evidence" value="ECO:0007669"/>
    <property type="project" value="UniProtKB-UniRule"/>
</dbReference>
<evidence type="ECO:0000259" key="8">
    <source>
        <dbReference type="Pfam" id="PF14748"/>
    </source>
</evidence>
<dbReference type="EMBL" id="VEWJ01000009">
    <property type="protein sequence ID" value="TPF74705.1"/>
    <property type="molecule type" value="Genomic_DNA"/>
</dbReference>
<dbReference type="UniPathway" id="UPA00098">
    <property type="reaction ID" value="UER00361"/>
</dbReference>
<dbReference type="InterPro" id="IPR029036">
    <property type="entry name" value="P5CR_dimer"/>
</dbReference>
<dbReference type="AlphaFoldDB" id="A0A502BKS0"/>
<dbReference type="Proteomes" id="UP000315388">
    <property type="component" value="Unassembled WGS sequence"/>
</dbReference>
<keyword evidence="2 4" id="KW-0521">NADP</keyword>
<dbReference type="FunFam" id="1.10.3730.10:FF:000001">
    <property type="entry name" value="Pyrroline-5-carboxylate reductase"/>
    <property type="match status" value="1"/>
</dbReference>
<dbReference type="Pfam" id="PF14748">
    <property type="entry name" value="P5CR_dimer"/>
    <property type="match status" value="1"/>
</dbReference>
<feature type="binding site" evidence="6">
    <location>
        <begin position="8"/>
        <end position="13"/>
    </location>
    <ligand>
        <name>NADP(+)</name>
        <dbReference type="ChEBI" id="CHEBI:58349"/>
    </ligand>
</feature>
<dbReference type="InterPro" id="IPR036291">
    <property type="entry name" value="NAD(P)-bd_dom_sf"/>
</dbReference>
<dbReference type="PIRSF" id="PIRSF000193">
    <property type="entry name" value="Pyrrol-5-carb_rd"/>
    <property type="match status" value="1"/>
</dbReference>
<evidence type="ECO:0000256" key="6">
    <source>
        <dbReference type="PIRSR" id="PIRSR000193-1"/>
    </source>
</evidence>
<comment type="function">
    <text evidence="4">Catalyzes the reduction of 1-pyrroline-5-carboxylate (PCA) to L-proline.</text>
</comment>
<gene>
    <name evidence="4" type="primary">proC</name>
    <name evidence="9" type="ORF">FHY56_13335</name>
</gene>